<dbReference type="GO" id="GO:0008757">
    <property type="term" value="F:S-adenosylmethionine-dependent methyltransferase activity"/>
    <property type="evidence" value="ECO:0007669"/>
    <property type="project" value="InterPro"/>
</dbReference>
<dbReference type="InterPro" id="IPR013216">
    <property type="entry name" value="Methyltransf_11"/>
</dbReference>
<keyword evidence="3" id="KW-0949">S-adenosyl-L-methionine</keyword>
<comment type="caution">
    <text evidence="5">The sequence shown here is derived from an EMBL/GenBank/DDBJ whole genome shotgun (WGS) entry which is preliminary data.</text>
</comment>
<evidence type="ECO:0000256" key="2">
    <source>
        <dbReference type="ARBA" id="ARBA00022679"/>
    </source>
</evidence>
<reference evidence="5" key="2">
    <citation type="journal article" date="2023" name="IMA Fungus">
        <title>Comparative genomic study of the Penicillium genus elucidates a diverse pangenome and 15 lateral gene transfer events.</title>
        <authorList>
            <person name="Petersen C."/>
            <person name="Sorensen T."/>
            <person name="Nielsen M.R."/>
            <person name="Sondergaard T.E."/>
            <person name="Sorensen J.L."/>
            <person name="Fitzpatrick D.A."/>
            <person name="Frisvad J.C."/>
            <person name="Nielsen K.L."/>
        </authorList>
    </citation>
    <scope>NUCLEOTIDE SEQUENCE</scope>
    <source>
        <strain evidence="5">IBT 30069</strain>
    </source>
</reference>
<evidence type="ECO:0000313" key="6">
    <source>
        <dbReference type="Proteomes" id="UP001149165"/>
    </source>
</evidence>
<dbReference type="PANTHER" id="PTHR43464:SF19">
    <property type="entry name" value="UBIQUINONE BIOSYNTHESIS O-METHYLTRANSFERASE, MITOCHONDRIAL"/>
    <property type="match status" value="1"/>
</dbReference>
<dbReference type="OrthoDB" id="66144at2759"/>
<evidence type="ECO:0000259" key="4">
    <source>
        <dbReference type="Pfam" id="PF08241"/>
    </source>
</evidence>
<gene>
    <name evidence="5" type="ORF">N7456_001417</name>
</gene>
<evidence type="ECO:0000256" key="1">
    <source>
        <dbReference type="ARBA" id="ARBA00022603"/>
    </source>
</evidence>
<dbReference type="PANTHER" id="PTHR43464">
    <property type="entry name" value="METHYLTRANSFERASE"/>
    <property type="match status" value="1"/>
</dbReference>
<accession>A0A9W9G6A0</accession>
<protein>
    <recommendedName>
        <fullName evidence="4">Methyltransferase type 11 domain-containing protein</fullName>
    </recommendedName>
</protein>
<keyword evidence="6" id="KW-1185">Reference proteome</keyword>
<dbReference type="CDD" id="cd02440">
    <property type="entry name" value="AdoMet_MTases"/>
    <property type="match status" value="1"/>
</dbReference>
<proteinExistence type="predicted"/>
<evidence type="ECO:0000313" key="5">
    <source>
        <dbReference type="EMBL" id="KAJ5112883.1"/>
    </source>
</evidence>
<dbReference type="EMBL" id="JAPQKH010000002">
    <property type="protein sequence ID" value="KAJ5112883.1"/>
    <property type="molecule type" value="Genomic_DNA"/>
</dbReference>
<dbReference type="AlphaFoldDB" id="A0A9W9G6A0"/>
<sequence>MPLEAQNIYDDSQFFAAYLQLPRSQNGLAGAPEWPSLRNMIYSGIKGSENSTQRCDLNNIRVLDLGCGYGWFARWARDEGAAYVKAIDISDKMISHARTFESQTPLPSDRAEYDESNCTDIEYEVGDIQTIHLADAPGFVPYDLVYSSLTFHYMEDTGKVYQEIHRSLKPGGTLVFSVEHPVFSAPIRPSPDWLTTVDDDRQVKVWPLNSYSEEGWRISNWLGVNGVRKYHHTVETYICELINNGFMLNGLKEWVPSKEDVAAHPEWADERNRPYFLLVSATAK</sequence>
<dbReference type="InterPro" id="IPR029063">
    <property type="entry name" value="SAM-dependent_MTases_sf"/>
</dbReference>
<dbReference type="SUPFAM" id="SSF53335">
    <property type="entry name" value="S-adenosyl-L-methionine-dependent methyltransferases"/>
    <property type="match status" value="1"/>
</dbReference>
<dbReference type="Gene3D" id="3.40.50.150">
    <property type="entry name" value="Vaccinia Virus protein VP39"/>
    <property type="match status" value="1"/>
</dbReference>
<organism evidence="5 6">
    <name type="scientific">Penicillium angulare</name>
    <dbReference type="NCBI Taxonomy" id="116970"/>
    <lineage>
        <taxon>Eukaryota</taxon>
        <taxon>Fungi</taxon>
        <taxon>Dikarya</taxon>
        <taxon>Ascomycota</taxon>
        <taxon>Pezizomycotina</taxon>
        <taxon>Eurotiomycetes</taxon>
        <taxon>Eurotiomycetidae</taxon>
        <taxon>Eurotiales</taxon>
        <taxon>Aspergillaceae</taxon>
        <taxon>Penicillium</taxon>
    </lineage>
</organism>
<keyword evidence="1" id="KW-0489">Methyltransferase</keyword>
<reference evidence="5" key="1">
    <citation type="submission" date="2022-11" db="EMBL/GenBank/DDBJ databases">
        <authorList>
            <person name="Petersen C."/>
        </authorList>
    </citation>
    <scope>NUCLEOTIDE SEQUENCE</scope>
    <source>
        <strain evidence="5">IBT 30069</strain>
    </source>
</reference>
<keyword evidence="2" id="KW-0808">Transferase</keyword>
<dbReference type="Pfam" id="PF08241">
    <property type="entry name" value="Methyltransf_11"/>
    <property type="match status" value="1"/>
</dbReference>
<dbReference type="Proteomes" id="UP001149165">
    <property type="component" value="Unassembled WGS sequence"/>
</dbReference>
<name>A0A9W9G6A0_9EURO</name>
<evidence type="ECO:0000256" key="3">
    <source>
        <dbReference type="ARBA" id="ARBA00022691"/>
    </source>
</evidence>
<feature type="domain" description="Methyltransferase type 11" evidence="4">
    <location>
        <begin position="63"/>
        <end position="176"/>
    </location>
</feature>
<dbReference type="GO" id="GO:0032259">
    <property type="term" value="P:methylation"/>
    <property type="evidence" value="ECO:0007669"/>
    <property type="project" value="UniProtKB-KW"/>
</dbReference>